<feature type="signal peptide" evidence="1">
    <location>
        <begin position="1"/>
        <end position="21"/>
    </location>
</feature>
<reference evidence="2" key="2">
    <citation type="submission" date="2020-11" db="EMBL/GenBank/DDBJ databases">
        <authorList>
            <person name="McCartney M.A."/>
            <person name="Auch B."/>
            <person name="Kono T."/>
            <person name="Mallez S."/>
            <person name="Becker A."/>
            <person name="Gohl D.M."/>
            <person name="Silverstein K.A.T."/>
            <person name="Koren S."/>
            <person name="Bechman K.B."/>
            <person name="Herman A."/>
            <person name="Abrahante J.E."/>
            <person name="Garbe J."/>
        </authorList>
    </citation>
    <scope>NUCLEOTIDE SEQUENCE</scope>
    <source>
        <strain evidence="2">Duluth1</strain>
        <tissue evidence="2">Whole animal</tissue>
    </source>
</reference>
<dbReference type="EMBL" id="JAIWYP010000001">
    <property type="protein sequence ID" value="KAH3891010.1"/>
    <property type="molecule type" value="Genomic_DNA"/>
</dbReference>
<dbReference type="AlphaFoldDB" id="A0A9D4NAV9"/>
<proteinExistence type="predicted"/>
<dbReference type="Proteomes" id="UP000828390">
    <property type="component" value="Unassembled WGS sequence"/>
</dbReference>
<name>A0A9D4NAV9_DREPO</name>
<evidence type="ECO:0000313" key="2">
    <source>
        <dbReference type="EMBL" id="KAH3891010.1"/>
    </source>
</evidence>
<protein>
    <submittedName>
        <fullName evidence="2">Uncharacterized protein</fullName>
    </submittedName>
</protein>
<keyword evidence="3" id="KW-1185">Reference proteome</keyword>
<feature type="chain" id="PRO_5038985936" evidence="1">
    <location>
        <begin position="22"/>
        <end position="56"/>
    </location>
</feature>
<evidence type="ECO:0000256" key="1">
    <source>
        <dbReference type="SAM" id="SignalP"/>
    </source>
</evidence>
<comment type="caution">
    <text evidence="2">The sequence shown here is derived from an EMBL/GenBank/DDBJ whole genome shotgun (WGS) entry which is preliminary data.</text>
</comment>
<evidence type="ECO:0000313" key="3">
    <source>
        <dbReference type="Proteomes" id="UP000828390"/>
    </source>
</evidence>
<sequence length="56" mass="6542">MNVEHVVIVLFLAVSVDPTSGNTDDWNAKVEYFEKSRYSVSLTEKAWFRRRFAFGQ</sequence>
<accession>A0A9D4NAV9</accession>
<keyword evidence="1" id="KW-0732">Signal</keyword>
<organism evidence="2 3">
    <name type="scientific">Dreissena polymorpha</name>
    <name type="common">Zebra mussel</name>
    <name type="synonym">Mytilus polymorpha</name>
    <dbReference type="NCBI Taxonomy" id="45954"/>
    <lineage>
        <taxon>Eukaryota</taxon>
        <taxon>Metazoa</taxon>
        <taxon>Spiralia</taxon>
        <taxon>Lophotrochozoa</taxon>
        <taxon>Mollusca</taxon>
        <taxon>Bivalvia</taxon>
        <taxon>Autobranchia</taxon>
        <taxon>Heteroconchia</taxon>
        <taxon>Euheterodonta</taxon>
        <taxon>Imparidentia</taxon>
        <taxon>Neoheterodontei</taxon>
        <taxon>Myida</taxon>
        <taxon>Dreissenoidea</taxon>
        <taxon>Dreissenidae</taxon>
        <taxon>Dreissena</taxon>
    </lineage>
</organism>
<reference evidence="2" key="1">
    <citation type="journal article" date="2019" name="bioRxiv">
        <title>The Genome of the Zebra Mussel, Dreissena polymorpha: A Resource for Invasive Species Research.</title>
        <authorList>
            <person name="McCartney M.A."/>
            <person name="Auch B."/>
            <person name="Kono T."/>
            <person name="Mallez S."/>
            <person name="Zhang Y."/>
            <person name="Obille A."/>
            <person name="Becker A."/>
            <person name="Abrahante J.E."/>
            <person name="Garbe J."/>
            <person name="Badalamenti J.P."/>
            <person name="Herman A."/>
            <person name="Mangelson H."/>
            <person name="Liachko I."/>
            <person name="Sullivan S."/>
            <person name="Sone E.D."/>
            <person name="Koren S."/>
            <person name="Silverstein K.A.T."/>
            <person name="Beckman K.B."/>
            <person name="Gohl D.M."/>
        </authorList>
    </citation>
    <scope>NUCLEOTIDE SEQUENCE</scope>
    <source>
        <strain evidence="2">Duluth1</strain>
        <tissue evidence="2">Whole animal</tissue>
    </source>
</reference>
<gene>
    <name evidence="2" type="ORF">DPMN_015101</name>
</gene>